<dbReference type="PANTHER" id="PTHR43284:SF1">
    <property type="entry name" value="ASPARAGINE SYNTHETASE"/>
    <property type="match status" value="1"/>
</dbReference>
<sequence length="592" mass="68543">MPGILGLLTSLNDTHRDKLILGGFEDKDLLIYQDRWISLGAKERENGPSALSIFQGHDNVCVLYGHCLDPKAGIRIGAEYFLNQWASERKQLLDRLEGAFHFSIWDKRAKKLTIGNDRIGILPLYWHSDRDLFSFAPRMMLLARKNQSWNPAPGAVINFLSVGHYLGPSTQTKQARLLTPATILSIEFERFEVEETRYWNLVYSAEEDTPKNEHRKRLGEAILETVDLMTKPEEGDSGIFLSGGWDSRSILGAAIKLDRIPKRVISNGISDQIPYSDTWMSKKIAHDCNIPYWFCQRTPDVDSRLWLDGVRVGEITTANNPESFGQHLISPECFSDLAYVLKGDVTWGSGDRARSRVMSIGKIIPYPLMDKVKRVLHPDLTAEADELYESEIDGVMKYCENTDWTDRRDYLWQMGGINRYILGLGISDEEHTQVRRPLLSGKVFNVYTRVPQRLRVLKNLFIETIKYNHPHLFKYGRNHASNIANYYYYMAPFVRERTLQHLEAGHNLGGLLDIGECKKVITNFNPLKEILQSPKIRNRIYYKFHDRYSYLWHRSKYFKEKNSKVFKTSDTMLAFHIYLLIEWFHGNAIYVE</sequence>
<dbReference type="SUPFAM" id="SSF56235">
    <property type="entry name" value="N-terminal nucleophile aminohydrolases (Ntn hydrolases)"/>
    <property type="match status" value="1"/>
</dbReference>
<dbReference type="InterPro" id="IPR017932">
    <property type="entry name" value="GATase_2_dom"/>
</dbReference>
<keyword evidence="5" id="KW-0315">Glutamine amidotransferase</keyword>
<gene>
    <name evidence="5" type="ORF">SAMN02745124_04411</name>
</gene>
<evidence type="ECO:0000259" key="4">
    <source>
        <dbReference type="Pfam" id="PF13537"/>
    </source>
</evidence>
<dbReference type="OrthoDB" id="9763290at2"/>
<name>A0A1M5YTD6_9BACT</name>
<comment type="pathway">
    <text evidence="1">Amino-acid biosynthesis; L-asparagine biosynthesis; L-asparagine from L-aspartate (L-Gln route): step 1/1.</text>
</comment>
<dbReference type="EC" id="6.3.5.4" evidence="2"/>
<dbReference type="GO" id="GO:0016740">
    <property type="term" value="F:transferase activity"/>
    <property type="evidence" value="ECO:0007669"/>
    <property type="project" value="UniProtKB-KW"/>
</dbReference>
<dbReference type="Gene3D" id="3.60.20.10">
    <property type="entry name" value="Glutamine Phosphoribosylpyrophosphate, subunit 1, domain 1"/>
    <property type="match status" value="1"/>
</dbReference>
<dbReference type="GO" id="GO:0004066">
    <property type="term" value="F:asparagine synthase (glutamine-hydrolyzing) activity"/>
    <property type="evidence" value="ECO:0007669"/>
    <property type="project" value="UniProtKB-EC"/>
</dbReference>
<keyword evidence="6" id="KW-1185">Reference proteome</keyword>
<dbReference type="Pfam" id="PF13537">
    <property type="entry name" value="GATase_7"/>
    <property type="match status" value="1"/>
</dbReference>
<keyword evidence="5" id="KW-0808">Transferase</keyword>
<evidence type="ECO:0000256" key="2">
    <source>
        <dbReference type="ARBA" id="ARBA00012737"/>
    </source>
</evidence>
<evidence type="ECO:0000256" key="1">
    <source>
        <dbReference type="ARBA" id="ARBA00005187"/>
    </source>
</evidence>
<comment type="catalytic activity">
    <reaction evidence="3">
        <text>L-aspartate + L-glutamine + ATP + H2O = L-asparagine + L-glutamate + AMP + diphosphate + H(+)</text>
        <dbReference type="Rhea" id="RHEA:12228"/>
        <dbReference type="ChEBI" id="CHEBI:15377"/>
        <dbReference type="ChEBI" id="CHEBI:15378"/>
        <dbReference type="ChEBI" id="CHEBI:29985"/>
        <dbReference type="ChEBI" id="CHEBI:29991"/>
        <dbReference type="ChEBI" id="CHEBI:30616"/>
        <dbReference type="ChEBI" id="CHEBI:33019"/>
        <dbReference type="ChEBI" id="CHEBI:58048"/>
        <dbReference type="ChEBI" id="CHEBI:58359"/>
        <dbReference type="ChEBI" id="CHEBI:456215"/>
        <dbReference type="EC" id="6.3.5.4"/>
    </reaction>
</comment>
<evidence type="ECO:0000313" key="5">
    <source>
        <dbReference type="EMBL" id="SHI15110.1"/>
    </source>
</evidence>
<dbReference type="SUPFAM" id="SSF52402">
    <property type="entry name" value="Adenine nucleotide alpha hydrolases-like"/>
    <property type="match status" value="1"/>
</dbReference>
<evidence type="ECO:0000256" key="3">
    <source>
        <dbReference type="ARBA" id="ARBA00048741"/>
    </source>
</evidence>
<dbReference type="PANTHER" id="PTHR43284">
    <property type="entry name" value="ASPARAGINE SYNTHETASE (GLUTAMINE-HYDROLYZING)"/>
    <property type="match status" value="1"/>
</dbReference>
<dbReference type="InterPro" id="IPR029055">
    <property type="entry name" value="Ntn_hydrolases_N"/>
</dbReference>
<protein>
    <recommendedName>
        <fullName evidence="2">asparagine synthase (glutamine-hydrolyzing)</fullName>
        <ecNumber evidence="2">6.3.5.4</ecNumber>
    </recommendedName>
</protein>
<reference evidence="5 6" key="1">
    <citation type="submission" date="2016-11" db="EMBL/GenBank/DDBJ databases">
        <authorList>
            <person name="Jaros S."/>
            <person name="Januszkiewicz K."/>
            <person name="Wedrychowicz H."/>
        </authorList>
    </citation>
    <scope>NUCLEOTIDE SEQUENCE [LARGE SCALE GENOMIC DNA]</scope>
    <source>
        <strain evidence="5 6">DSM 9705</strain>
    </source>
</reference>
<accession>A0A1M5YTD6</accession>
<evidence type="ECO:0000313" key="6">
    <source>
        <dbReference type="Proteomes" id="UP000184139"/>
    </source>
</evidence>
<dbReference type="RefSeq" id="WP_073379489.1">
    <property type="nucleotide sequence ID" value="NZ_FQXS01000057.1"/>
</dbReference>
<proteinExistence type="predicted"/>
<dbReference type="AlphaFoldDB" id="A0A1M5YTD6"/>
<dbReference type="STRING" id="1121409.SAMN02745124_04411"/>
<dbReference type="InterPro" id="IPR051786">
    <property type="entry name" value="ASN_synthetase/amidase"/>
</dbReference>
<dbReference type="EMBL" id="FQXS01000057">
    <property type="protein sequence ID" value="SHI15110.1"/>
    <property type="molecule type" value="Genomic_DNA"/>
</dbReference>
<organism evidence="5 6">
    <name type="scientific">Desulfofustis glycolicus DSM 9705</name>
    <dbReference type="NCBI Taxonomy" id="1121409"/>
    <lineage>
        <taxon>Bacteria</taxon>
        <taxon>Pseudomonadati</taxon>
        <taxon>Thermodesulfobacteriota</taxon>
        <taxon>Desulfobulbia</taxon>
        <taxon>Desulfobulbales</taxon>
        <taxon>Desulfocapsaceae</taxon>
        <taxon>Desulfofustis</taxon>
    </lineage>
</organism>
<feature type="domain" description="Glutamine amidotransferase type-2" evidence="4">
    <location>
        <begin position="79"/>
        <end position="141"/>
    </location>
</feature>
<dbReference type="Proteomes" id="UP000184139">
    <property type="component" value="Unassembled WGS sequence"/>
</dbReference>